<reference evidence="2" key="1">
    <citation type="journal article" date="2019" name="Int. J. Syst. Evol. Microbiol.">
        <title>The Global Catalogue of Microorganisms (GCM) 10K type strain sequencing project: providing services to taxonomists for standard genome sequencing and annotation.</title>
        <authorList>
            <consortium name="The Broad Institute Genomics Platform"/>
            <consortium name="The Broad Institute Genome Sequencing Center for Infectious Disease"/>
            <person name="Wu L."/>
            <person name="Ma J."/>
        </authorList>
    </citation>
    <scope>NUCLEOTIDE SEQUENCE [LARGE SCALE GENOMIC DNA]</scope>
    <source>
        <strain evidence="2">JCM 16923</strain>
    </source>
</reference>
<keyword evidence="2" id="KW-1185">Reference proteome</keyword>
<comment type="caution">
    <text evidence="1">The sequence shown here is derived from an EMBL/GenBank/DDBJ whole genome shotgun (WGS) entry which is preliminary data.</text>
</comment>
<accession>A0ABP7PIE6</accession>
<dbReference type="EMBL" id="BAAAZW010000008">
    <property type="protein sequence ID" value="GAA3966193.1"/>
    <property type="molecule type" value="Genomic_DNA"/>
</dbReference>
<evidence type="ECO:0000313" key="2">
    <source>
        <dbReference type="Proteomes" id="UP001418444"/>
    </source>
</evidence>
<protein>
    <submittedName>
        <fullName evidence="1">Uncharacterized protein</fullName>
    </submittedName>
</protein>
<evidence type="ECO:0000313" key="1">
    <source>
        <dbReference type="EMBL" id="GAA3966193.1"/>
    </source>
</evidence>
<proteinExistence type="predicted"/>
<organism evidence="1 2">
    <name type="scientific">Gordonia caeni</name>
    <dbReference type="NCBI Taxonomy" id="1007097"/>
    <lineage>
        <taxon>Bacteria</taxon>
        <taxon>Bacillati</taxon>
        <taxon>Actinomycetota</taxon>
        <taxon>Actinomycetes</taxon>
        <taxon>Mycobacteriales</taxon>
        <taxon>Gordoniaceae</taxon>
        <taxon>Gordonia</taxon>
    </lineage>
</organism>
<dbReference type="Proteomes" id="UP001418444">
    <property type="component" value="Unassembled WGS sequence"/>
</dbReference>
<gene>
    <name evidence="1" type="ORF">GCM10022231_28840</name>
</gene>
<sequence length="68" mass="7112">MGGVQVKQRLEIVEVDEDFFEWYPSAPSGSERTDAAVLSNGLSKPGGGYTAAAGGPQQCRIGVPRSVS</sequence>
<name>A0ABP7PIE6_9ACTN</name>